<dbReference type="STRING" id="1121409.SAMN02745124_00328"/>
<protein>
    <submittedName>
        <fullName evidence="2">Uncharacterized protein</fullName>
    </submittedName>
</protein>
<organism evidence="2 3">
    <name type="scientific">Desulfofustis glycolicus DSM 9705</name>
    <dbReference type="NCBI Taxonomy" id="1121409"/>
    <lineage>
        <taxon>Bacteria</taxon>
        <taxon>Pseudomonadati</taxon>
        <taxon>Thermodesulfobacteriota</taxon>
        <taxon>Desulfobulbia</taxon>
        <taxon>Desulfobulbales</taxon>
        <taxon>Desulfocapsaceae</taxon>
        <taxon>Desulfofustis</taxon>
    </lineage>
</organism>
<keyword evidence="1" id="KW-0812">Transmembrane</keyword>
<reference evidence="2 3" key="1">
    <citation type="submission" date="2016-11" db="EMBL/GenBank/DDBJ databases">
        <authorList>
            <person name="Jaros S."/>
            <person name="Januszkiewicz K."/>
            <person name="Wedrychowicz H."/>
        </authorList>
    </citation>
    <scope>NUCLEOTIDE SEQUENCE [LARGE SCALE GENOMIC DNA]</scope>
    <source>
        <strain evidence="2 3">DSM 9705</strain>
    </source>
</reference>
<name>A0A1M5SGG8_9BACT</name>
<evidence type="ECO:0000256" key="1">
    <source>
        <dbReference type="SAM" id="Phobius"/>
    </source>
</evidence>
<dbReference type="EMBL" id="FQXS01000001">
    <property type="protein sequence ID" value="SHH37388.1"/>
    <property type="molecule type" value="Genomic_DNA"/>
</dbReference>
<feature type="transmembrane region" description="Helical" evidence="1">
    <location>
        <begin position="19"/>
        <end position="39"/>
    </location>
</feature>
<keyword evidence="3" id="KW-1185">Reference proteome</keyword>
<keyword evidence="1" id="KW-1133">Transmembrane helix</keyword>
<dbReference type="RefSeq" id="WP_073373074.1">
    <property type="nucleotide sequence ID" value="NZ_FQXS01000001.1"/>
</dbReference>
<evidence type="ECO:0000313" key="3">
    <source>
        <dbReference type="Proteomes" id="UP000184139"/>
    </source>
</evidence>
<dbReference type="Proteomes" id="UP000184139">
    <property type="component" value="Unassembled WGS sequence"/>
</dbReference>
<keyword evidence="1" id="KW-0472">Membrane</keyword>
<dbReference type="AlphaFoldDB" id="A0A1M5SGG8"/>
<accession>A0A1M5SGG8</accession>
<proteinExistence type="predicted"/>
<gene>
    <name evidence="2" type="ORF">SAMN02745124_00328</name>
</gene>
<evidence type="ECO:0000313" key="2">
    <source>
        <dbReference type="EMBL" id="SHH37388.1"/>
    </source>
</evidence>
<sequence>MDQAFQVALPLVGQIQLDIGTIVTALVGFMLLVAGFDLVKAMLFPSLESSRFNRSADYYEDQARNARQARDTWSRGSFEWDQQNQVYRKLLNKSTSLRVKGWR</sequence>